<feature type="domain" description="Winged helix-turn-helix" evidence="1">
    <location>
        <begin position="12"/>
        <end position="67"/>
    </location>
</feature>
<sequence>MTNVIDNKQRQTQHERILRWFDSHASLTRWEALNFLGIWEAPARISELKKVGYEFHTTLESGKSESGYPFQSAVWTLEKTDKSKEFE</sequence>
<reference evidence="2 3" key="1">
    <citation type="submission" date="2019-07" db="EMBL/GenBank/DDBJ databases">
        <title>Genome sequencing of KACC 19320.</title>
        <authorList>
            <person name="Heo J."/>
            <person name="Kim S.-J."/>
            <person name="Kim J.-S."/>
            <person name="Hong S.-B."/>
            <person name="Kwon S.-W."/>
        </authorList>
    </citation>
    <scope>NUCLEOTIDE SEQUENCE [LARGE SCALE GENOMIC DNA]</scope>
    <source>
        <strain evidence="2 3">KACC 19320</strain>
    </source>
</reference>
<dbReference type="KEGG" id="lack:FLP15_10335"/>
<organism evidence="2 3">
    <name type="scientific">Lactococcus protaetiae</name>
    <dbReference type="NCBI Taxonomy" id="2592653"/>
    <lineage>
        <taxon>Bacteria</taxon>
        <taxon>Bacillati</taxon>
        <taxon>Bacillota</taxon>
        <taxon>Bacilli</taxon>
        <taxon>Lactobacillales</taxon>
        <taxon>Streptococcaceae</taxon>
        <taxon>Lactococcus</taxon>
    </lineage>
</organism>
<evidence type="ECO:0000313" key="2">
    <source>
        <dbReference type="EMBL" id="QDK71487.1"/>
    </source>
</evidence>
<dbReference type="EMBL" id="CP041356">
    <property type="protein sequence ID" value="QDK71487.1"/>
    <property type="molecule type" value="Genomic_DNA"/>
</dbReference>
<evidence type="ECO:0000313" key="3">
    <source>
        <dbReference type="Proteomes" id="UP000315128"/>
    </source>
</evidence>
<keyword evidence="3" id="KW-1185">Reference proteome</keyword>
<evidence type="ECO:0000259" key="1">
    <source>
        <dbReference type="Pfam" id="PF14090"/>
    </source>
</evidence>
<dbReference type="RefSeq" id="WP_142767051.1">
    <property type="nucleotide sequence ID" value="NZ_CP041356.1"/>
</dbReference>
<dbReference type="Pfam" id="PF14090">
    <property type="entry name" value="HTH_39"/>
    <property type="match status" value="1"/>
</dbReference>
<dbReference type="InterPro" id="IPR055245">
    <property type="entry name" value="HTH_proteobacteria"/>
</dbReference>
<proteinExistence type="predicted"/>
<name>A0A514ZAB2_9LACT</name>
<dbReference type="OrthoDB" id="2242727at2"/>
<dbReference type="AlphaFoldDB" id="A0A514ZAB2"/>
<accession>A0A514ZAB2</accession>
<gene>
    <name evidence="2" type="ORF">FLP15_10335</name>
</gene>
<protein>
    <recommendedName>
        <fullName evidence="1">Winged helix-turn-helix domain-containing protein</fullName>
    </recommendedName>
</protein>
<dbReference type="Proteomes" id="UP000315128">
    <property type="component" value="Chromosome"/>
</dbReference>